<comment type="similarity">
    <text evidence="8">Belongs to the MsrB Met sulfoxide reductase family.</text>
</comment>
<keyword evidence="12" id="KW-1185">Reference proteome</keyword>
<dbReference type="EC" id="1.8.4.12" evidence="8"/>
<dbReference type="NCBIfam" id="TIGR00357">
    <property type="entry name" value="peptide-methionine (R)-S-oxide reductase MsrB"/>
    <property type="match status" value="1"/>
</dbReference>
<dbReference type="GO" id="GO:0033743">
    <property type="term" value="F:peptide-methionine (R)-S-oxide reductase activity"/>
    <property type="evidence" value="ECO:0007669"/>
    <property type="project" value="UniProtKB-UniRule"/>
</dbReference>
<dbReference type="EC" id="1.8.4.11" evidence="9"/>
<comment type="catalytic activity">
    <reaction evidence="6 8">
        <text>L-methionyl-[protein] + [thioredoxin]-disulfide + H2O = L-methionyl-(R)-S-oxide-[protein] + [thioredoxin]-dithiol</text>
        <dbReference type="Rhea" id="RHEA:24164"/>
        <dbReference type="Rhea" id="RHEA-COMP:10698"/>
        <dbReference type="Rhea" id="RHEA-COMP:10700"/>
        <dbReference type="Rhea" id="RHEA-COMP:12313"/>
        <dbReference type="Rhea" id="RHEA-COMP:12314"/>
        <dbReference type="ChEBI" id="CHEBI:15377"/>
        <dbReference type="ChEBI" id="CHEBI:16044"/>
        <dbReference type="ChEBI" id="CHEBI:29950"/>
        <dbReference type="ChEBI" id="CHEBI:45764"/>
        <dbReference type="ChEBI" id="CHEBI:50058"/>
        <dbReference type="EC" id="1.8.4.12"/>
    </reaction>
</comment>
<comment type="function">
    <text evidence="4 9">Has an important function as a repair enzyme for proteins that have been inactivated by oxidation. Catalyzes the reversible oxidation-reduction of methionine sulfoxide in proteins to methionine.</text>
</comment>
<dbReference type="PANTHER" id="PTHR43774:SF1">
    <property type="entry name" value="PEPTIDE METHIONINE SULFOXIDE REDUCTASE MSRA 2"/>
    <property type="match status" value="1"/>
</dbReference>
<dbReference type="InterPro" id="IPR002579">
    <property type="entry name" value="Met_Sox_Rdtase_MsrB_dom"/>
</dbReference>
<evidence type="ECO:0000256" key="6">
    <source>
        <dbReference type="ARBA" id="ARBA00048488"/>
    </source>
</evidence>
<feature type="active site" evidence="9">
    <location>
        <position position="163"/>
    </location>
</feature>
<dbReference type="Gene3D" id="3.30.1060.10">
    <property type="entry name" value="Peptide methionine sulphoxide reductase MsrA"/>
    <property type="match status" value="1"/>
</dbReference>
<gene>
    <name evidence="8" type="primary">msrB</name>
    <name evidence="9" type="synonym">msrA</name>
    <name evidence="11" type="ORF">HBA54_15345</name>
</gene>
<evidence type="ECO:0000256" key="7">
    <source>
        <dbReference type="ARBA" id="ARBA00048782"/>
    </source>
</evidence>
<dbReference type="SUPFAM" id="SSF51316">
    <property type="entry name" value="Mss4-like"/>
    <property type="match status" value="1"/>
</dbReference>
<dbReference type="HAMAP" id="MF_01400">
    <property type="entry name" value="MsrB"/>
    <property type="match status" value="1"/>
</dbReference>
<comment type="catalytic activity">
    <reaction evidence="5 9">
        <text>L-methionyl-[protein] + [thioredoxin]-disulfide + H2O = L-methionyl-(S)-S-oxide-[protein] + [thioredoxin]-dithiol</text>
        <dbReference type="Rhea" id="RHEA:14217"/>
        <dbReference type="Rhea" id="RHEA-COMP:10698"/>
        <dbReference type="Rhea" id="RHEA-COMP:10700"/>
        <dbReference type="Rhea" id="RHEA-COMP:12313"/>
        <dbReference type="Rhea" id="RHEA-COMP:12315"/>
        <dbReference type="ChEBI" id="CHEBI:15377"/>
        <dbReference type="ChEBI" id="CHEBI:16044"/>
        <dbReference type="ChEBI" id="CHEBI:29950"/>
        <dbReference type="ChEBI" id="CHEBI:44120"/>
        <dbReference type="ChEBI" id="CHEBI:50058"/>
        <dbReference type="EC" id="1.8.4.11"/>
    </reaction>
</comment>
<dbReference type="HAMAP" id="MF_01401">
    <property type="entry name" value="MsrA"/>
    <property type="match status" value="1"/>
</dbReference>
<name>A0A967EYV1_9PROT</name>
<comment type="catalytic activity">
    <reaction evidence="7 9">
        <text>[thioredoxin]-disulfide + L-methionine + H2O = L-methionine (S)-S-oxide + [thioredoxin]-dithiol</text>
        <dbReference type="Rhea" id="RHEA:19993"/>
        <dbReference type="Rhea" id="RHEA-COMP:10698"/>
        <dbReference type="Rhea" id="RHEA-COMP:10700"/>
        <dbReference type="ChEBI" id="CHEBI:15377"/>
        <dbReference type="ChEBI" id="CHEBI:29950"/>
        <dbReference type="ChEBI" id="CHEBI:50058"/>
        <dbReference type="ChEBI" id="CHEBI:57844"/>
        <dbReference type="ChEBI" id="CHEBI:58772"/>
        <dbReference type="EC" id="1.8.4.11"/>
    </reaction>
</comment>
<dbReference type="GO" id="GO:0008113">
    <property type="term" value="F:peptide-methionine (S)-S-oxide reductase activity"/>
    <property type="evidence" value="ECO:0007669"/>
    <property type="project" value="UniProtKB-UniRule"/>
</dbReference>
<evidence type="ECO:0000256" key="5">
    <source>
        <dbReference type="ARBA" id="ARBA00047806"/>
    </source>
</evidence>
<comment type="caution">
    <text evidence="8">Lacks conserved residue(s) required for the propagation of feature annotation.</text>
</comment>
<dbReference type="Proteomes" id="UP000761264">
    <property type="component" value="Unassembled WGS sequence"/>
</dbReference>
<dbReference type="FunFam" id="2.170.150.20:FF:000003">
    <property type="entry name" value="Peptide methionine sulfoxide reductase MsrB"/>
    <property type="match status" value="1"/>
</dbReference>
<feature type="domain" description="MsrB" evidence="10">
    <location>
        <begin position="8"/>
        <end position="130"/>
    </location>
</feature>
<dbReference type="InterPro" id="IPR011057">
    <property type="entry name" value="Mss4-like_sf"/>
</dbReference>
<protein>
    <recommendedName>
        <fullName evidence="8 9">Multifunctional fusion protein</fullName>
    </recommendedName>
    <domain>
        <recommendedName>
            <fullName evidence="9">Peptide methionine sulfoxide reductase MsrA</fullName>
            <shortName evidence="9">Protein-methionine-S-oxide reductase</shortName>
            <ecNumber evidence="9">1.8.4.11</ecNumber>
        </recommendedName>
        <alternativeName>
            <fullName evidence="9">Peptide-methionine (S)-S-oxide reductase</fullName>
            <shortName evidence="9">Peptide Met(O) reductase</shortName>
        </alternativeName>
    </domain>
    <domain>
        <recommendedName>
            <fullName evidence="8">Peptide methionine sulfoxide reductase MsrB</fullName>
            <ecNumber evidence="8">1.8.4.12</ecNumber>
        </recommendedName>
        <alternativeName>
            <fullName evidence="8">Peptide-methionine (R)-S-oxide reductase</fullName>
        </alternativeName>
    </domain>
</protein>
<evidence type="ECO:0000256" key="4">
    <source>
        <dbReference type="ARBA" id="ARBA00024679"/>
    </source>
</evidence>
<dbReference type="FunFam" id="3.30.1060.10:FF:000005">
    <property type="entry name" value="Peptide methionine sulfoxide reductase MsrA"/>
    <property type="match status" value="1"/>
</dbReference>
<reference evidence="11" key="1">
    <citation type="submission" date="2020-03" db="EMBL/GenBank/DDBJ databases">
        <title>Genome of Pelagibius litoralis DSM 21314T.</title>
        <authorList>
            <person name="Wang G."/>
        </authorList>
    </citation>
    <scope>NUCLEOTIDE SEQUENCE</scope>
    <source>
        <strain evidence="11">DSM 21314</strain>
    </source>
</reference>
<organism evidence="11 12">
    <name type="scientific">Pelagibius litoralis</name>
    <dbReference type="NCBI Taxonomy" id="374515"/>
    <lineage>
        <taxon>Bacteria</taxon>
        <taxon>Pseudomonadati</taxon>
        <taxon>Pseudomonadota</taxon>
        <taxon>Alphaproteobacteria</taxon>
        <taxon>Rhodospirillales</taxon>
        <taxon>Rhodovibrionaceae</taxon>
        <taxon>Pelagibius</taxon>
    </lineage>
</organism>
<keyword evidence="3" id="KW-0511">Multifunctional enzyme</keyword>
<evidence type="ECO:0000256" key="2">
    <source>
        <dbReference type="ARBA" id="ARBA00023002"/>
    </source>
</evidence>
<dbReference type="PANTHER" id="PTHR43774">
    <property type="entry name" value="PEPTIDE METHIONINE SULFOXIDE REDUCTASE"/>
    <property type="match status" value="1"/>
</dbReference>
<dbReference type="RefSeq" id="WP_167226110.1">
    <property type="nucleotide sequence ID" value="NZ_JAAQPH010000011.1"/>
</dbReference>
<proteinExistence type="inferred from homology"/>
<evidence type="ECO:0000256" key="3">
    <source>
        <dbReference type="ARBA" id="ARBA00023268"/>
    </source>
</evidence>
<evidence type="ECO:0000313" key="12">
    <source>
        <dbReference type="Proteomes" id="UP000761264"/>
    </source>
</evidence>
<evidence type="ECO:0000259" key="10">
    <source>
        <dbReference type="PROSITE" id="PS51790"/>
    </source>
</evidence>
<keyword evidence="2 8" id="KW-0560">Oxidoreductase</keyword>
<dbReference type="Pfam" id="PF01625">
    <property type="entry name" value="PMSR"/>
    <property type="match status" value="1"/>
</dbReference>
<dbReference type="Gene3D" id="2.170.150.20">
    <property type="entry name" value="Peptide methionine sulfoxide reductase"/>
    <property type="match status" value="1"/>
</dbReference>
<accession>A0A967EYV1</accession>
<dbReference type="AlphaFoldDB" id="A0A967EYV1"/>
<evidence type="ECO:0000256" key="1">
    <source>
        <dbReference type="ARBA" id="ARBA00005591"/>
    </source>
</evidence>
<feature type="active site" description="Nucleophile" evidence="8">
    <location>
        <position position="119"/>
    </location>
</feature>
<dbReference type="InterPro" id="IPR036509">
    <property type="entry name" value="Met_Sox_Rdtase_MsrA_sf"/>
</dbReference>
<sequence>MSEGYKKTPETLENLTAEQFAVTQQDATERPFQNEFWNHKEAGLYVDVVSGEPLFASSDKYDSGSGWPSFFRPAAADNVVEKSDSSHGMVRTEVRSKNGDSHLGHLFPDGPAPTGLRYCINSAALRFVPLAELEAAGYGAYRDHIDPPESQSSQAKTVLAGGCFWGMQDLFRKLPGVLATRVGYTGGDLDNPGYRDITTGTTGHAEALEITYDPARVNYEDLLGFFFQIHDPTTTNRQGNDIGTQYRSAIFVNSDEEAATVAKVIAAVDASGLWPGRVVTEVVKAQPFYEAEPEHQDYLQRFPQGYTCHFIRPNWRLPRNEVA</sequence>
<dbReference type="NCBIfam" id="NF004042">
    <property type="entry name" value="PRK05550.1"/>
    <property type="match status" value="1"/>
</dbReference>
<dbReference type="EMBL" id="JAAQPH010000011">
    <property type="protein sequence ID" value="NIA69978.1"/>
    <property type="molecule type" value="Genomic_DNA"/>
</dbReference>
<evidence type="ECO:0000256" key="8">
    <source>
        <dbReference type="HAMAP-Rule" id="MF_01400"/>
    </source>
</evidence>
<comment type="caution">
    <text evidence="11">The sequence shown here is derived from an EMBL/GenBank/DDBJ whole genome shotgun (WGS) entry which is preliminary data.</text>
</comment>
<comment type="similarity">
    <text evidence="1 9">Belongs to the MsrA Met sulfoxide reductase family.</text>
</comment>
<dbReference type="NCBIfam" id="TIGR00401">
    <property type="entry name" value="msrA"/>
    <property type="match status" value="1"/>
</dbReference>
<evidence type="ECO:0000313" key="11">
    <source>
        <dbReference type="EMBL" id="NIA69978.1"/>
    </source>
</evidence>
<dbReference type="PROSITE" id="PS51790">
    <property type="entry name" value="MSRB"/>
    <property type="match status" value="1"/>
</dbReference>
<dbReference type="SUPFAM" id="SSF55068">
    <property type="entry name" value="Peptide methionine sulfoxide reductase"/>
    <property type="match status" value="1"/>
</dbReference>
<dbReference type="InterPro" id="IPR002569">
    <property type="entry name" value="Met_Sox_Rdtase_MsrA_dom"/>
</dbReference>
<dbReference type="Pfam" id="PF01641">
    <property type="entry name" value="SelR"/>
    <property type="match status" value="1"/>
</dbReference>
<evidence type="ECO:0000256" key="9">
    <source>
        <dbReference type="HAMAP-Rule" id="MF_01401"/>
    </source>
</evidence>